<evidence type="ECO:0000313" key="2">
    <source>
        <dbReference type="EMBL" id="CAL1712023.1"/>
    </source>
</evidence>
<feature type="compositionally biased region" description="Polar residues" evidence="1">
    <location>
        <begin position="114"/>
        <end position="124"/>
    </location>
</feature>
<feature type="region of interest" description="Disordered" evidence="1">
    <location>
        <begin position="184"/>
        <end position="209"/>
    </location>
</feature>
<organism evidence="2 3">
    <name type="scientific">Somion occarium</name>
    <dbReference type="NCBI Taxonomy" id="3059160"/>
    <lineage>
        <taxon>Eukaryota</taxon>
        <taxon>Fungi</taxon>
        <taxon>Dikarya</taxon>
        <taxon>Basidiomycota</taxon>
        <taxon>Agaricomycotina</taxon>
        <taxon>Agaricomycetes</taxon>
        <taxon>Polyporales</taxon>
        <taxon>Cerrenaceae</taxon>
        <taxon>Somion</taxon>
    </lineage>
</organism>
<feature type="region of interest" description="Disordered" evidence="1">
    <location>
        <begin position="114"/>
        <end position="143"/>
    </location>
</feature>
<evidence type="ECO:0000256" key="1">
    <source>
        <dbReference type="SAM" id="MobiDB-lite"/>
    </source>
</evidence>
<keyword evidence="3" id="KW-1185">Reference proteome</keyword>
<feature type="compositionally biased region" description="Basic residues" evidence="1">
    <location>
        <begin position="190"/>
        <end position="199"/>
    </location>
</feature>
<protein>
    <submittedName>
        <fullName evidence="2">Uncharacterized protein</fullName>
    </submittedName>
</protein>
<gene>
    <name evidence="2" type="ORF">GFSPODELE1_LOCUS8623</name>
</gene>
<proteinExistence type="predicted"/>
<name>A0ABP1DW38_9APHY</name>
<dbReference type="EMBL" id="OZ037949">
    <property type="protein sequence ID" value="CAL1712023.1"/>
    <property type="molecule type" value="Genomic_DNA"/>
</dbReference>
<evidence type="ECO:0000313" key="3">
    <source>
        <dbReference type="Proteomes" id="UP001497453"/>
    </source>
</evidence>
<accession>A0ABP1DW38</accession>
<dbReference type="Proteomes" id="UP001497453">
    <property type="component" value="Chromosome 6"/>
</dbReference>
<sequence>MYVSASNGPPVLPPVEELPSGKYTIIERQNRHPLGHFGTLWNEVEDSMTIPGENGQDPSSGSNFLTVDSEDLPTILVHPADGQKTCPITNFIDEYYLQDSGEQAATRRVVNNSNEQLAHPSSSKTAEKNVPTAGSDGNVRPKLSLSVDQQPNLRPYKPAERFSPLDPTWRHAMYVSDTVWPTAREESEKSKRHGMRKQVKGLLRLGDRL</sequence>
<reference evidence="3" key="1">
    <citation type="submission" date="2024-04" db="EMBL/GenBank/DDBJ databases">
        <authorList>
            <person name="Shaw F."/>
            <person name="Minotto A."/>
        </authorList>
    </citation>
    <scope>NUCLEOTIDE SEQUENCE [LARGE SCALE GENOMIC DNA]</scope>
</reference>